<name>A0A560D4R3_9BRAD</name>
<evidence type="ECO:0000256" key="2">
    <source>
        <dbReference type="ARBA" id="ARBA00022801"/>
    </source>
</evidence>
<dbReference type="GO" id="GO:0004197">
    <property type="term" value="F:cysteine-type endopeptidase activity"/>
    <property type="evidence" value="ECO:0007669"/>
    <property type="project" value="InterPro"/>
</dbReference>
<evidence type="ECO:0000256" key="4">
    <source>
        <dbReference type="SAM" id="MobiDB-lite"/>
    </source>
</evidence>
<dbReference type="Pfam" id="PF03543">
    <property type="entry name" value="Peptidase_C58"/>
    <property type="match status" value="1"/>
</dbReference>
<evidence type="ECO:0000313" key="7">
    <source>
        <dbReference type="Proteomes" id="UP000319949"/>
    </source>
</evidence>
<reference evidence="6 7" key="1">
    <citation type="submission" date="2019-06" db="EMBL/GenBank/DDBJ databases">
        <title>Genomic Encyclopedia of Type Strains, Phase IV (KMG-V): Genome sequencing to study the core and pangenomes of soil and plant-associated prokaryotes.</title>
        <authorList>
            <person name="Whitman W."/>
        </authorList>
    </citation>
    <scope>NUCLEOTIDE SEQUENCE [LARGE SCALE GENOMIC DNA]</scope>
    <source>
        <strain evidence="6 7">BR 510</strain>
    </source>
</reference>
<dbReference type="Proteomes" id="UP000319949">
    <property type="component" value="Unassembled WGS sequence"/>
</dbReference>
<gene>
    <name evidence="6" type="ORF">FBZ96_11298</name>
</gene>
<feature type="compositionally biased region" description="Low complexity" evidence="4">
    <location>
        <begin position="43"/>
        <end position="59"/>
    </location>
</feature>
<organism evidence="6 7">
    <name type="scientific">Bradyrhizobium stylosanthis</name>
    <dbReference type="NCBI Taxonomy" id="1803665"/>
    <lineage>
        <taxon>Bacteria</taxon>
        <taxon>Pseudomonadati</taxon>
        <taxon>Pseudomonadota</taxon>
        <taxon>Alphaproteobacteria</taxon>
        <taxon>Hyphomicrobiales</taxon>
        <taxon>Nitrobacteraceae</taxon>
        <taxon>Bradyrhizobium</taxon>
    </lineage>
</organism>
<dbReference type="OrthoDB" id="7300477at2"/>
<feature type="domain" description="Peptidase C58 YopT-type" evidence="5">
    <location>
        <begin position="68"/>
        <end position="251"/>
    </location>
</feature>
<evidence type="ECO:0000313" key="6">
    <source>
        <dbReference type="EMBL" id="TWA92092.1"/>
    </source>
</evidence>
<protein>
    <submittedName>
        <fullName evidence="6">YopT-type cysteine protease-like protein</fullName>
    </submittedName>
</protein>
<dbReference type="NCBIfam" id="TIGR01586">
    <property type="entry name" value="yopT_cys_prot"/>
    <property type="match status" value="1"/>
</dbReference>
<comment type="caution">
    <text evidence="6">The sequence shown here is derived from an EMBL/GenBank/DDBJ whole genome shotgun (WGS) entry which is preliminary data.</text>
</comment>
<dbReference type="AlphaFoldDB" id="A0A560D4R3"/>
<feature type="region of interest" description="Disordered" evidence="4">
    <location>
        <begin position="1"/>
        <end position="24"/>
    </location>
</feature>
<keyword evidence="3" id="KW-0788">Thiol protease</keyword>
<dbReference type="EMBL" id="VITK01000012">
    <property type="protein sequence ID" value="TWA92092.1"/>
    <property type="molecule type" value="Genomic_DNA"/>
</dbReference>
<dbReference type="InterPro" id="IPR006473">
    <property type="entry name" value="Peptidase_C58_Yopt"/>
</dbReference>
<evidence type="ECO:0000256" key="1">
    <source>
        <dbReference type="ARBA" id="ARBA00022670"/>
    </source>
</evidence>
<keyword evidence="7" id="KW-1185">Reference proteome</keyword>
<dbReference type="InterPro" id="IPR038765">
    <property type="entry name" value="Papain-like_cys_pep_sf"/>
</dbReference>
<dbReference type="RefSeq" id="WP_063690603.1">
    <property type="nucleotide sequence ID" value="NZ_LVEM01000003.1"/>
</dbReference>
<dbReference type="SUPFAM" id="SSF54001">
    <property type="entry name" value="Cysteine proteinases"/>
    <property type="match status" value="1"/>
</dbReference>
<dbReference type="Gene3D" id="3.90.70.20">
    <property type="match status" value="1"/>
</dbReference>
<proteinExistence type="predicted"/>
<keyword evidence="2" id="KW-0378">Hydrolase</keyword>
<accession>A0A560D4R3</accession>
<evidence type="ECO:0000259" key="5">
    <source>
        <dbReference type="Pfam" id="PF03543"/>
    </source>
</evidence>
<sequence>MLNRISHSSTLAGQSEELSKSANSDRFDQALAGLPERMGCCTSKADAADPASPGASSPPRMSISLSQHMTAELQDANRVNICVGLTAGWLSNLPNSPRSRMAALLPGSDGHRSAAVCQRNYEGLVRSLRGEDIERSEAGFRARATVLRDAGLNPSEAGNTYTFGNATSFSELAGKITADGRAYSLSLCFERGGRRERHLVATSASGGMVTLFDPNYGEFAVPPQQIGELFENLANRYRNPNRLELLSITTQRVRTE</sequence>
<keyword evidence="1 6" id="KW-0645">Protease</keyword>
<evidence type="ECO:0000256" key="3">
    <source>
        <dbReference type="ARBA" id="ARBA00022807"/>
    </source>
</evidence>
<feature type="compositionally biased region" description="Polar residues" evidence="4">
    <location>
        <begin position="1"/>
        <end position="13"/>
    </location>
</feature>
<dbReference type="GO" id="GO:0006508">
    <property type="term" value="P:proteolysis"/>
    <property type="evidence" value="ECO:0007669"/>
    <property type="project" value="UniProtKB-KW"/>
</dbReference>
<feature type="region of interest" description="Disordered" evidence="4">
    <location>
        <begin position="42"/>
        <end position="62"/>
    </location>
</feature>
<dbReference type="CDD" id="cd20497">
    <property type="entry name" value="C58_YopT-like"/>
    <property type="match status" value="1"/>
</dbReference>